<comment type="caution">
    <text evidence="9">The sequence shown here is derived from an EMBL/GenBank/DDBJ whole genome shotgun (WGS) entry which is preliminary data.</text>
</comment>
<keyword evidence="7" id="KW-0066">ATP synthesis</keyword>
<protein>
    <submittedName>
        <fullName evidence="9">ATP synthase F1 subunit epsilon</fullName>
        <ecNumber evidence="9">3.6.3.14</ecNumber>
    </submittedName>
</protein>
<evidence type="ECO:0000256" key="5">
    <source>
        <dbReference type="ARBA" id="ARBA00023136"/>
    </source>
</evidence>
<comment type="subcellular location">
    <subcellularLocation>
        <location evidence="1">Endomembrane system</location>
        <topology evidence="1">Peripheral membrane protein</topology>
    </subcellularLocation>
</comment>
<reference evidence="9 10" key="1">
    <citation type="submission" date="2018-10" db="EMBL/GenBank/DDBJ databases">
        <title>Thermophilic Lithotrophy and Phototrophy in an Intertidal, Iron-rich, Geothermal Spring.</title>
        <authorList>
            <person name="Ward L.M."/>
            <person name="Idei A."/>
            <person name="Nakagawa M."/>
            <person name="Ueno Y."/>
            <person name="Fischer W."/>
            <person name="Mcglynn S.E."/>
        </authorList>
    </citation>
    <scope>NUCLEOTIDE SEQUENCE [LARGE SCALE GENOMIC DNA]</scope>
    <source>
        <strain evidence="9">J137</strain>
    </source>
</reference>
<dbReference type="GO" id="GO:0016787">
    <property type="term" value="F:hydrolase activity"/>
    <property type="evidence" value="ECO:0007669"/>
    <property type="project" value="UniProtKB-KW"/>
</dbReference>
<keyword evidence="4 7" id="KW-0406">Ion transport</keyword>
<dbReference type="AlphaFoldDB" id="A0A3M0Z5K2"/>
<comment type="subunit">
    <text evidence="7">F-type ATPases have 2 components, CF(1) - the catalytic core - and CF(0) - the membrane proton channel. CF(1) has five subunits: alpha(3), beta(3), gamma(1), delta(1), epsilon(1). CF(0) has three main subunits: a, b and c.</text>
</comment>
<dbReference type="SUPFAM" id="SSF51344">
    <property type="entry name" value="Epsilon subunit of F1F0-ATP synthase N-terminal domain"/>
    <property type="match status" value="1"/>
</dbReference>
<keyword evidence="5" id="KW-0472">Membrane</keyword>
<dbReference type="InterPro" id="IPR001469">
    <property type="entry name" value="ATP_synth_F1_dsu/esu"/>
</dbReference>
<gene>
    <name evidence="9" type="primary">atpC</name>
    <name evidence="9" type="ORF">D6810_01020</name>
</gene>
<dbReference type="Proteomes" id="UP000269410">
    <property type="component" value="Unassembled WGS sequence"/>
</dbReference>
<dbReference type="Pfam" id="PF02823">
    <property type="entry name" value="ATP-synt_DE_N"/>
    <property type="match status" value="1"/>
</dbReference>
<comment type="similarity">
    <text evidence="2 7">Belongs to the ATPase epsilon chain family.</text>
</comment>
<evidence type="ECO:0000256" key="2">
    <source>
        <dbReference type="ARBA" id="ARBA00005712"/>
    </source>
</evidence>
<sequence length="101" mass="11349">MIQVDILTPTEKIFSGLADSVSIDTRDGYITILPDHAELVGLIDTGPIEISVGKDLMVYVLVKGIFRVYENKVKVMVLNLIKTEEVDMDEIRELKQWAEGI</sequence>
<accession>A0A3M0Z5K2</accession>
<dbReference type="GO" id="GO:0046933">
    <property type="term" value="F:proton-transporting ATP synthase activity, rotational mechanism"/>
    <property type="evidence" value="ECO:0007669"/>
    <property type="project" value="InterPro"/>
</dbReference>
<evidence type="ECO:0000259" key="8">
    <source>
        <dbReference type="Pfam" id="PF02823"/>
    </source>
</evidence>
<evidence type="ECO:0000256" key="3">
    <source>
        <dbReference type="ARBA" id="ARBA00022448"/>
    </source>
</evidence>
<dbReference type="NCBIfam" id="TIGR01216">
    <property type="entry name" value="ATP_synt_epsi"/>
    <property type="match status" value="1"/>
</dbReference>
<dbReference type="GO" id="GO:0045259">
    <property type="term" value="C:proton-transporting ATP synthase complex"/>
    <property type="evidence" value="ECO:0007669"/>
    <property type="project" value="UniProtKB-KW"/>
</dbReference>
<feature type="domain" description="ATP synthase F1 complex delta/epsilon subunit N-terminal" evidence="8">
    <location>
        <begin position="2"/>
        <end position="77"/>
    </location>
</feature>
<organism evidence="9 10">
    <name type="scientific">Candidatus Dojkabacteria bacterium</name>
    <dbReference type="NCBI Taxonomy" id="2099670"/>
    <lineage>
        <taxon>Bacteria</taxon>
        <taxon>Candidatus Dojkabacteria</taxon>
    </lineage>
</organism>
<evidence type="ECO:0000256" key="1">
    <source>
        <dbReference type="ARBA" id="ARBA00004184"/>
    </source>
</evidence>
<proteinExistence type="inferred from homology"/>
<dbReference type="CDD" id="cd12152">
    <property type="entry name" value="F1-ATPase_delta"/>
    <property type="match status" value="1"/>
</dbReference>
<dbReference type="InterPro" id="IPR020546">
    <property type="entry name" value="ATP_synth_F1_dsu/esu_N"/>
</dbReference>
<evidence type="ECO:0000256" key="4">
    <source>
        <dbReference type="ARBA" id="ARBA00023065"/>
    </source>
</evidence>
<keyword evidence="3 7" id="KW-0813">Transport</keyword>
<dbReference type="InterPro" id="IPR036771">
    <property type="entry name" value="ATPsynth_dsu/esu_N"/>
</dbReference>
<keyword evidence="9" id="KW-0378">Hydrolase</keyword>
<keyword evidence="6 7" id="KW-0139">CF(1)</keyword>
<evidence type="ECO:0000313" key="9">
    <source>
        <dbReference type="EMBL" id="RMD77418.1"/>
    </source>
</evidence>
<dbReference type="Gene3D" id="2.60.15.10">
    <property type="entry name" value="F0F1 ATP synthase delta/epsilon subunit, N-terminal"/>
    <property type="match status" value="1"/>
</dbReference>
<dbReference type="EC" id="3.6.3.14" evidence="9"/>
<dbReference type="GO" id="GO:0012505">
    <property type="term" value="C:endomembrane system"/>
    <property type="evidence" value="ECO:0007669"/>
    <property type="project" value="UniProtKB-SubCell"/>
</dbReference>
<evidence type="ECO:0000256" key="7">
    <source>
        <dbReference type="RuleBase" id="RU003656"/>
    </source>
</evidence>
<evidence type="ECO:0000256" key="6">
    <source>
        <dbReference type="ARBA" id="ARBA00023196"/>
    </source>
</evidence>
<dbReference type="EMBL" id="RFKV01000035">
    <property type="protein sequence ID" value="RMD77418.1"/>
    <property type="molecule type" value="Genomic_DNA"/>
</dbReference>
<evidence type="ECO:0000313" key="10">
    <source>
        <dbReference type="Proteomes" id="UP000269410"/>
    </source>
</evidence>
<name>A0A3M0Z5K2_9BACT</name>